<dbReference type="InterPro" id="IPR036779">
    <property type="entry name" value="LysM_dom_sf"/>
</dbReference>
<feature type="domain" description="LysM" evidence="1">
    <location>
        <begin position="530"/>
        <end position="574"/>
    </location>
</feature>
<comment type="caution">
    <text evidence="2">The sequence shown here is derived from an EMBL/GenBank/DDBJ whole genome shotgun (WGS) entry which is preliminary data.</text>
</comment>
<dbReference type="PANTHER" id="PTHR33734">
    <property type="entry name" value="LYSM DOMAIN-CONTAINING GPI-ANCHORED PROTEIN 2"/>
    <property type="match status" value="1"/>
</dbReference>
<dbReference type="Gene3D" id="1.10.530.10">
    <property type="match status" value="1"/>
</dbReference>
<proteinExistence type="predicted"/>
<organism evidence="2">
    <name type="scientific">marine sediment metagenome</name>
    <dbReference type="NCBI Taxonomy" id="412755"/>
    <lineage>
        <taxon>unclassified sequences</taxon>
        <taxon>metagenomes</taxon>
        <taxon>ecological metagenomes</taxon>
    </lineage>
</organism>
<dbReference type="PANTHER" id="PTHR33734:SF22">
    <property type="entry name" value="MEMBRANE-BOUND LYTIC MUREIN TRANSGLYCOSYLASE D"/>
    <property type="match status" value="1"/>
</dbReference>
<dbReference type="InterPro" id="IPR023346">
    <property type="entry name" value="Lysozyme-like_dom_sf"/>
</dbReference>
<feature type="domain" description="LysM" evidence="1">
    <location>
        <begin position="460"/>
        <end position="503"/>
    </location>
</feature>
<gene>
    <name evidence="2" type="ORF">LCGC14_1792620</name>
</gene>
<dbReference type="Pfam" id="PF01464">
    <property type="entry name" value="SLT"/>
    <property type="match status" value="1"/>
</dbReference>
<dbReference type="SUPFAM" id="SSF54106">
    <property type="entry name" value="LysM domain"/>
    <property type="match status" value="2"/>
</dbReference>
<dbReference type="SMART" id="SM00257">
    <property type="entry name" value="LysM"/>
    <property type="match status" value="2"/>
</dbReference>
<dbReference type="GO" id="GO:0008932">
    <property type="term" value="F:lytic endotransglycosylase activity"/>
    <property type="evidence" value="ECO:0007669"/>
    <property type="project" value="TreeGrafter"/>
</dbReference>
<dbReference type="PROSITE" id="PS51782">
    <property type="entry name" value="LYSM"/>
    <property type="match status" value="2"/>
</dbReference>
<name>A0A0F9GS40_9ZZZZ</name>
<dbReference type="SUPFAM" id="SSF53955">
    <property type="entry name" value="Lysozyme-like"/>
    <property type="match status" value="1"/>
</dbReference>
<dbReference type="CDD" id="cd00118">
    <property type="entry name" value="LysM"/>
    <property type="match status" value="2"/>
</dbReference>
<dbReference type="AlphaFoldDB" id="A0A0F9GS40"/>
<evidence type="ECO:0000259" key="1">
    <source>
        <dbReference type="PROSITE" id="PS51782"/>
    </source>
</evidence>
<dbReference type="PROSITE" id="PS00922">
    <property type="entry name" value="TRANSGLYCOSYLASE"/>
    <property type="match status" value="1"/>
</dbReference>
<dbReference type="GO" id="GO:0016020">
    <property type="term" value="C:membrane"/>
    <property type="evidence" value="ECO:0007669"/>
    <property type="project" value="InterPro"/>
</dbReference>
<reference evidence="2" key="1">
    <citation type="journal article" date="2015" name="Nature">
        <title>Complex archaea that bridge the gap between prokaryotes and eukaryotes.</title>
        <authorList>
            <person name="Spang A."/>
            <person name="Saw J.H."/>
            <person name="Jorgensen S.L."/>
            <person name="Zaremba-Niedzwiedzka K."/>
            <person name="Martijn J."/>
            <person name="Lind A.E."/>
            <person name="van Eijk R."/>
            <person name="Schleper C."/>
            <person name="Guy L."/>
            <person name="Ettema T.J."/>
        </authorList>
    </citation>
    <scope>NUCLEOTIDE SEQUENCE</scope>
</reference>
<dbReference type="InterPro" id="IPR008258">
    <property type="entry name" value="Transglycosylase_SLT_dom_1"/>
</dbReference>
<evidence type="ECO:0000313" key="2">
    <source>
        <dbReference type="EMBL" id="KKM01620.1"/>
    </source>
</evidence>
<accession>A0A0F9GS40</accession>
<protein>
    <recommendedName>
        <fullName evidence="1">LysM domain-containing protein</fullName>
    </recommendedName>
</protein>
<dbReference type="GO" id="GO:0000270">
    <property type="term" value="P:peptidoglycan metabolic process"/>
    <property type="evidence" value="ECO:0007669"/>
    <property type="project" value="InterPro"/>
</dbReference>
<feature type="non-terminal residue" evidence="2">
    <location>
        <position position="1"/>
    </location>
</feature>
<dbReference type="Gene3D" id="3.10.350.10">
    <property type="entry name" value="LysM domain"/>
    <property type="match status" value="2"/>
</dbReference>
<dbReference type="CDD" id="cd16894">
    <property type="entry name" value="MltD-like"/>
    <property type="match status" value="1"/>
</dbReference>
<dbReference type="InterPro" id="IPR000189">
    <property type="entry name" value="Transglyc_AS"/>
</dbReference>
<dbReference type="InterPro" id="IPR018392">
    <property type="entry name" value="LysM"/>
</dbReference>
<dbReference type="EMBL" id="LAZR01017148">
    <property type="protein sequence ID" value="KKM01620.1"/>
    <property type="molecule type" value="Genomic_DNA"/>
</dbReference>
<dbReference type="Pfam" id="PF01476">
    <property type="entry name" value="LysM"/>
    <property type="match status" value="2"/>
</dbReference>
<sequence>YIDNTHSVPYLLFAPRFPQLAEYMILKKPFFALISCLVSAFPLLAQQKDSLNLSQQDSLATKQSDRSSTNVNQLPIDTLAMDMTGVMQMEEMASDTTLNDNLLKLIQDGATKKYNLPDLPEAAKYDSLWMEVLYENASLSNEMFSEISSLDYDKTYPTSLPTDTLKARLARLNQKTPFNIAYNPSLENVIKSFLFRKRDLMEKMLTVSQFYFPLFEQKFDNYDIPLEMKYLAIVESALNPKARSRVGATGLWQFMYGTGKQFDLDVSSYVDDRSDPIKSTEAACQFLSQLYGIYGDWDLALAAYNSGPGNVNKAIRRSGGYKNYWNLRRYLPRETAGYVPAFLATMYLFEYADEHGLKGETVERAYFETDTVHVKSLITFDQVSELVGVGNKELKVLNPSYKLDVIPFIEGKSHTLRLPTYAVGSFVTNEEAIYAHVKNELESKESPLPQLVAEAEQNRIRYKVRSGDYLGRIAERHGVGVSQVKQWNGLRSNNLRIGQRLTIYPRRIPGDAPANANASSSNTSIPEGAKVHTVQSGDSLWTISKKYPGISVDNLRQWNGISGSNLKPGTKLKLCACPS</sequence>